<organism evidence="2 3">
    <name type="scientific">Flavobacterium granuli</name>
    <dbReference type="NCBI Taxonomy" id="280093"/>
    <lineage>
        <taxon>Bacteria</taxon>
        <taxon>Pseudomonadati</taxon>
        <taxon>Bacteroidota</taxon>
        <taxon>Flavobacteriia</taxon>
        <taxon>Flavobacteriales</taxon>
        <taxon>Flavobacteriaceae</taxon>
        <taxon>Flavobacterium</taxon>
    </lineage>
</organism>
<evidence type="ECO:0000313" key="4">
    <source>
        <dbReference type="Proteomes" id="UP000237771"/>
    </source>
</evidence>
<dbReference type="Proteomes" id="UP000184384">
    <property type="component" value="Unassembled WGS sequence"/>
</dbReference>
<dbReference type="AlphaFoldDB" id="A0A1M5Q8G6"/>
<reference evidence="1 4" key="3">
    <citation type="submission" date="2018-03" db="EMBL/GenBank/DDBJ databases">
        <title>Genomic Encyclopedia of Archaeal and Bacterial Type Strains, Phase II (KMG-II): from individual species to whole genera.</title>
        <authorList>
            <person name="Goeker M."/>
        </authorList>
    </citation>
    <scope>NUCLEOTIDE SEQUENCE [LARGE SCALE GENOMIC DNA]</scope>
    <source>
        <strain evidence="1 4">DSM 17797</strain>
    </source>
</reference>
<reference evidence="3" key="2">
    <citation type="submission" date="2016-11" db="EMBL/GenBank/DDBJ databases">
        <authorList>
            <person name="Varghese N."/>
            <person name="Submissions S."/>
        </authorList>
    </citation>
    <scope>NUCLEOTIDE SEQUENCE [LARGE SCALE GENOMIC DNA]</scope>
    <source>
        <strain evidence="3">DSM 19729</strain>
    </source>
</reference>
<dbReference type="Proteomes" id="UP000237771">
    <property type="component" value="Unassembled WGS sequence"/>
</dbReference>
<gene>
    <name evidence="1" type="ORF">BC624_107119</name>
    <name evidence="2" type="ORF">SAMN05443373_107119</name>
</gene>
<accession>A0A1M5Q8G6</accession>
<sequence length="106" mass="12376">MTYSILDFSLNNTDFTEKYCENKDKPILKCNGKCALEKIAKATENQNPDKDISIEKEIVLFFQPIEIIEFKLFISIKNNIQTKCKLHNFNSFGNNFHPPQNFFSFS</sequence>
<name>A0A1M5Q8G6_9FLAO</name>
<dbReference type="OrthoDB" id="980645at2"/>
<protein>
    <submittedName>
        <fullName evidence="2">Uncharacterized protein</fullName>
    </submittedName>
</protein>
<evidence type="ECO:0000313" key="1">
    <source>
        <dbReference type="EMBL" id="PRZ22118.1"/>
    </source>
</evidence>
<dbReference type="RefSeq" id="WP_072944123.1">
    <property type="nucleotide sequence ID" value="NZ_FQWO01000007.1"/>
</dbReference>
<keyword evidence="4" id="KW-1185">Reference proteome</keyword>
<dbReference type="EMBL" id="FQWO01000007">
    <property type="protein sequence ID" value="SHH10375.1"/>
    <property type="molecule type" value="Genomic_DNA"/>
</dbReference>
<dbReference type="EMBL" id="PVUB01000007">
    <property type="protein sequence ID" value="PRZ22118.1"/>
    <property type="molecule type" value="Genomic_DNA"/>
</dbReference>
<dbReference type="STRING" id="280093.SAMN05443373_107119"/>
<proteinExistence type="predicted"/>
<evidence type="ECO:0000313" key="3">
    <source>
        <dbReference type="Proteomes" id="UP000184384"/>
    </source>
</evidence>
<reference evidence="2" key="1">
    <citation type="submission" date="2016-11" db="EMBL/GenBank/DDBJ databases">
        <authorList>
            <person name="Jaros S."/>
            <person name="Januszkiewicz K."/>
            <person name="Wedrychowicz H."/>
        </authorList>
    </citation>
    <scope>NUCLEOTIDE SEQUENCE [LARGE SCALE GENOMIC DNA]</scope>
    <source>
        <strain evidence="2">DSM 19729</strain>
    </source>
</reference>
<evidence type="ECO:0000313" key="2">
    <source>
        <dbReference type="EMBL" id="SHH10375.1"/>
    </source>
</evidence>